<keyword evidence="3" id="KW-1185">Reference proteome</keyword>
<proteinExistence type="predicted"/>
<evidence type="ECO:0000256" key="1">
    <source>
        <dbReference type="SAM" id="MobiDB-lite"/>
    </source>
</evidence>
<accession>A0A5B7D7A0</accession>
<dbReference type="AlphaFoldDB" id="A0A5B7D7A0"/>
<dbReference type="EMBL" id="VSRR010000563">
    <property type="protein sequence ID" value="MPC17144.1"/>
    <property type="molecule type" value="Genomic_DNA"/>
</dbReference>
<evidence type="ECO:0000313" key="2">
    <source>
        <dbReference type="EMBL" id="MPC17144.1"/>
    </source>
</evidence>
<sequence length="76" mass="7782">MNTHTPTSHSSSRTPAPFASAPVLLTPALTSLQAAHFQLGGGGHRGGGRPKPGRRSTGGHASKTNPVADLHLDLTH</sequence>
<dbReference type="Proteomes" id="UP000324222">
    <property type="component" value="Unassembled WGS sequence"/>
</dbReference>
<feature type="region of interest" description="Disordered" evidence="1">
    <location>
        <begin position="36"/>
        <end position="76"/>
    </location>
</feature>
<comment type="caution">
    <text evidence="2">The sequence shown here is derived from an EMBL/GenBank/DDBJ whole genome shotgun (WGS) entry which is preliminary data.</text>
</comment>
<evidence type="ECO:0000313" key="3">
    <source>
        <dbReference type="Proteomes" id="UP000324222"/>
    </source>
</evidence>
<reference evidence="2 3" key="1">
    <citation type="submission" date="2019-05" db="EMBL/GenBank/DDBJ databases">
        <title>Another draft genome of Portunus trituberculatus and its Hox gene families provides insights of decapod evolution.</title>
        <authorList>
            <person name="Jeong J.-H."/>
            <person name="Song I."/>
            <person name="Kim S."/>
            <person name="Choi T."/>
            <person name="Kim D."/>
            <person name="Ryu S."/>
            <person name="Kim W."/>
        </authorList>
    </citation>
    <scope>NUCLEOTIDE SEQUENCE [LARGE SCALE GENOMIC DNA]</scope>
    <source>
        <tissue evidence="2">Muscle</tissue>
    </source>
</reference>
<gene>
    <name evidence="2" type="ORF">E2C01_009992</name>
</gene>
<organism evidence="2 3">
    <name type="scientific">Portunus trituberculatus</name>
    <name type="common">Swimming crab</name>
    <name type="synonym">Neptunus trituberculatus</name>
    <dbReference type="NCBI Taxonomy" id="210409"/>
    <lineage>
        <taxon>Eukaryota</taxon>
        <taxon>Metazoa</taxon>
        <taxon>Ecdysozoa</taxon>
        <taxon>Arthropoda</taxon>
        <taxon>Crustacea</taxon>
        <taxon>Multicrustacea</taxon>
        <taxon>Malacostraca</taxon>
        <taxon>Eumalacostraca</taxon>
        <taxon>Eucarida</taxon>
        <taxon>Decapoda</taxon>
        <taxon>Pleocyemata</taxon>
        <taxon>Brachyura</taxon>
        <taxon>Eubrachyura</taxon>
        <taxon>Portunoidea</taxon>
        <taxon>Portunidae</taxon>
        <taxon>Portuninae</taxon>
        <taxon>Portunus</taxon>
    </lineage>
</organism>
<protein>
    <submittedName>
        <fullName evidence="2">Uncharacterized protein</fullName>
    </submittedName>
</protein>
<name>A0A5B7D7A0_PORTR</name>